<reference evidence="6 7" key="1">
    <citation type="journal article" date="2019" name="Sci. Data">
        <title>Hybrid genome assembly and annotation of Danionella translucida.</title>
        <authorList>
            <person name="Kadobianskyi M."/>
            <person name="Schulze L."/>
            <person name="Schuelke M."/>
            <person name="Judkewitz B."/>
        </authorList>
    </citation>
    <scope>NUCLEOTIDE SEQUENCE [LARGE SCALE GENOMIC DNA]</scope>
    <source>
        <strain evidence="6 7">Bolton</strain>
    </source>
</reference>
<dbReference type="SUPFAM" id="SSF50353">
    <property type="entry name" value="Cytokine"/>
    <property type="match status" value="1"/>
</dbReference>
<dbReference type="PRINTS" id="PR00262">
    <property type="entry name" value="IL1HBGF"/>
</dbReference>
<dbReference type="Proteomes" id="UP000316079">
    <property type="component" value="Unassembled WGS sequence"/>
</dbReference>
<proteinExistence type="inferred from homology"/>
<dbReference type="GO" id="GO:0005576">
    <property type="term" value="C:extracellular region"/>
    <property type="evidence" value="ECO:0007669"/>
    <property type="project" value="UniProtKB-SubCell"/>
</dbReference>
<keyword evidence="5" id="KW-0812">Transmembrane</keyword>
<keyword evidence="7" id="KW-1185">Reference proteome</keyword>
<evidence type="ECO:0000256" key="5">
    <source>
        <dbReference type="SAM" id="Phobius"/>
    </source>
</evidence>
<dbReference type="InterPro" id="IPR002209">
    <property type="entry name" value="Fibroblast_GF_fam"/>
</dbReference>
<keyword evidence="5" id="KW-0472">Membrane</keyword>
<dbReference type="Pfam" id="PF00167">
    <property type="entry name" value="FGF"/>
    <property type="match status" value="2"/>
</dbReference>
<dbReference type="OrthoDB" id="5987799at2759"/>
<keyword evidence="3" id="KW-0964">Secreted</keyword>
<dbReference type="InterPro" id="IPR008996">
    <property type="entry name" value="IL1/FGF"/>
</dbReference>
<dbReference type="PANTHER" id="PTHR11486">
    <property type="entry name" value="FIBROBLAST GROWTH FACTOR"/>
    <property type="match status" value="1"/>
</dbReference>
<evidence type="ECO:0000256" key="2">
    <source>
        <dbReference type="ARBA" id="ARBA00007936"/>
    </source>
</evidence>
<dbReference type="EMBL" id="SRMA01026635">
    <property type="protein sequence ID" value="TRY81381.1"/>
    <property type="molecule type" value="Genomic_DNA"/>
</dbReference>
<evidence type="ECO:0000256" key="4">
    <source>
        <dbReference type="RuleBase" id="RU049442"/>
    </source>
</evidence>
<organism evidence="6 7">
    <name type="scientific">Danionella cerebrum</name>
    <dbReference type="NCBI Taxonomy" id="2873325"/>
    <lineage>
        <taxon>Eukaryota</taxon>
        <taxon>Metazoa</taxon>
        <taxon>Chordata</taxon>
        <taxon>Craniata</taxon>
        <taxon>Vertebrata</taxon>
        <taxon>Euteleostomi</taxon>
        <taxon>Actinopterygii</taxon>
        <taxon>Neopterygii</taxon>
        <taxon>Teleostei</taxon>
        <taxon>Ostariophysi</taxon>
        <taxon>Cypriniformes</taxon>
        <taxon>Danionidae</taxon>
        <taxon>Danioninae</taxon>
        <taxon>Danionella</taxon>
    </lineage>
</organism>
<dbReference type="Gene3D" id="6.20.90.30">
    <property type="match status" value="1"/>
</dbReference>
<sequence>WRNICRNHRGFLETLHSEEPEAYGGAQLGFSIRPIWQPPSPEGCERGRSGGSRTMAAGEITTLPAVTDDEAGGSFTPGSHWEPKRLYCKNGGFFLRIKADGRVDGSRERSDPDGMMSMMMMMMMMMLMMMSYFQFIAGYFKESGGCSTLRLQLQATAVGEVVIRGVSTGRFLAMNADGRLLGTKRVTDECYFLEHLESNNYNTYRSRKFPDWYVALTRTGQFKSGAKTSSGQKAVLFLPMSARC</sequence>
<comment type="similarity">
    <text evidence="2 4">Belongs to the heparin-binding growth factors family.</text>
</comment>
<evidence type="ECO:0000256" key="1">
    <source>
        <dbReference type="ARBA" id="ARBA00004613"/>
    </source>
</evidence>
<gene>
    <name evidence="6" type="ORF">DNTS_000632</name>
</gene>
<comment type="subcellular location">
    <subcellularLocation>
        <location evidence="1">Secreted</location>
    </subcellularLocation>
</comment>
<name>A0A553PUM4_9TELE</name>
<accession>A0A553PUM4</accession>
<protein>
    <recommendedName>
        <fullName evidence="4">Fibroblast growth factor</fullName>
        <shortName evidence="4">FGF</shortName>
    </recommendedName>
</protein>
<feature type="transmembrane region" description="Helical" evidence="5">
    <location>
        <begin position="119"/>
        <end position="140"/>
    </location>
</feature>
<feature type="non-terminal residue" evidence="6">
    <location>
        <position position="1"/>
    </location>
</feature>
<evidence type="ECO:0000313" key="6">
    <source>
        <dbReference type="EMBL" id="TRY81381.1"/>
    </source>
</evidence>
<keyword evidence="5" id="KW-1133">Transmembrane helix</keyword>
<dbReference type="STRING" id="623744.A0A553PUM4"/>
<evidence type="ECO:0000313" key="7">
    <source>
        <dbReference type="Proteomes" id="UP000316079"/>
    </source>
</evidence>
<dbReference type="SMART" id="SM00442">
    <property type="entry name" value="FGF"/>
    <property type="match status" value="1"/>
</dbReference>
<comment type="caution">
    <text evidence="6">The sequence shown here is derived from an EMBL/GenBank/DDBJ whole genome shotgun (WGS) entry which is preliminary data.</text>
</comment>
<dbReference type="PROSITE" id="PS00247">
    <property type="entry name" value="HBGF_FGF"/>
    <property type="match status" value="1"/>
</dbReference>
<dbReference type="GO" id="GO:0008083">
    <property type="term" value="F:growth factor activity"/>
    <property type="evidence" value="ECO:0007669"/>
    <property type="project" value="InterPro"/>
</dbReference>
<dbReference type="AlphaFoldDB" id="A0A553PUM4"/>
<dbReference type="Gene3D" id="2.80.10.50">
    <property type="match status" value="1"/>
</dbReference>
<evidence type="ECO:0000256" key="3">
    <source>
        <dbReference type="ARBA" id="ARBA00022525"/>
    </source>
</evidence>